<accession>A0AA37BQ21</accession>
<organism evidence="6 7">
    <name type="scientific">Thermogymnomonas acidicola</name>
    <dbReference type="NCBI Taxonomy" id="399579"/>
    <lineage>
        <taxon>Archaea</taxon>
        <taxon>Methanobacteriati</taxon>
        <taxon>Thermoplasmatota</taxon>
        <taxon>Thermoplasmata</taxon>
        <taxon>Thermoplasmatales</taxon>
        <taxon>Thermogymnomonas</taxon>
    </lineage>
</organism>
<dbReference type="InterPro" id="IPR022854">
    <property type="entry name" value="GfcR-like"/>
</dbReference>
<protein>
    <recommendedName>
        <fullName evidence="4">Transcriptional regulator GfcR</fullName>
    </recommendedName>
</protein>
<evidence type="ECO:0000313" key="6">
    <source>
        <dbReference type="EMBL" id="GGM68035.1"/>
    </source>
</evidence>
<keyword evidence="3 4" id="KW-0804">Transcription</keyword>
<name>A0AA37BQ21_9ARCH</name>
<gene>
    <name evidence="4" type="primary">gfcR</name>
    <name evidence="6" type="ORF">GCM10007108_02610</name>
</gene>
<evidence type="ECO:0000259" key="5">
    <source>
        <dbReference type="Pfam" id="PF00156"/>
    </source>
</evidence>
<dbReference type="GO" id="GO:0004588">
    <property type="term" value="F:orotate phosphoribosyltransferase activity"/>
    <property type="evidence" value="ECO:0007669"/>
    <property type="project" value="TreeGrafter"/>
</dbReference>
<dbReference type="HAMAP" id="MF_01214">
    <property type="entry name" value="GfcR"/>
    <property type="match status" value="1"/>
</dbReference>
<dbReference type="RefSeq" id="WP_229657415.1">
    <property type="nucleotide sequence ID" value="NZ_BMNY01000001.1"/>
</dbReference>
<dbReference type="GO" id="GO:0010468">
    <property type="term" value="P:regulation of gene expression"/>
    <property type="evidence" value="ECO:0007669"/>
    <property type="project" value="UniProtKB-UniRule"/>
</dbReference>
<keyword evidence="2 4" id="KW-0238">DNA-binding</keyword>
<reference evidence="6" key="1">
    <citation type="journal article" date="2014" name="Int. J. Syst. Evol. Microbiol.">
        <title>Complete genome sequence of Corynebacterium casei LMG S-19264T (=DSM 44701T), isolated from a smear-ripened cheese.</title>
        <authorList>
            <consortium name="US DOE Joint Genome Institute (JGI-PGF)"/>
            <person name="Walter F."/>
            <person name="Albersmeier A."/>
            <person name="Kalinowski J."/>
            <person name="Ruckert C."/>
        </authorList>
    </citation>
    <scope>NUCLEOTIDE SEQUENCE</scope>
    <source>
        <strain evidence="6">JCM 13583</strain>
    </source>
</reference>
<dbReference type="SUPFAM" id="SSF53271">
    <property type="entry name" value="PRTase-like"/>
    <property type="match status" value="1"/>
</dbReference>
<dbReference type="PANTHER" id="PTHR19278:SF41">
    <property type="entry name" value="PYRE-LIKE PROTEIN"/>
    <property type="match status" value="1"/>
</dbReference>
<evidence type="ECO:0000313" key="7">
    <source>
        <dbReference type="Proteomes" id="UP000632195"/>
    </source>
</evidence>
<proteinExistence type="inferred from homology"/>
<evidence type="ECO:0000256" key="3">
    <source>
        <dbReference type="ARBA" id="ARBA00023163"/>
    </source>
</evidence>
<dbReference type="GO" id="GO:0003677">
    <property type="term" value="F:DNA binding"/>
    <property type="evidence" value="ECO:0007669"/>
    <property type="project" value="UniProtKB-UniRule"/>
</dbReference>
<comment type="similarity">
    <text evidence="4">Belongs to the purine/pyrimidine phosphoribosyltransferase family. GfcR subfamily.</text>
</comment>
<evidence type="ECO:0000256" key="1">
    <source>
        <dbReference type="ARBA" id="ARBA00023015"/>
    </source>
</evidence>
<keyword evidence="6" id="KW-0328">Glycosyltransferase</keyword>
<dbReference type="GO" id="GO:0019856">
    <property type="term" value="P:pyrimidine nucleobase biosynthetic process"/>
    <property type="evidence" value="ECO:0007669"/>
    <property type="project" value="TreeGrafter"/>
</dbReference>
<keyword evidence="6" id="KW-0808">Transferase</keyword>
<evidence type="ECO:0000256" key="2">
    <source>
        <dbReference type="ARBA" id="ARBA00023125"/>
    </source>
</evidence>
<dbReference type="GO" id="GO:0006222">
    <property type="term" value="P:UMP biosynthetic process"/>
    <property type="evidence" value="ECO:0007669"/>
    <property type="project" value="TreeGrafter"/>
</dbReference>
<dbReference type="Pfam" id="PF00156">
    <property type="entry name" value="Pribosyltran"/>
    <property type="match status" value="1"/>
</dbReference>
<feature type="domain" description="Phosphoribosyltransferase" evidence="5">
    <location>
        <begin position="67"/>
        <end position="175"/>
    </location>
</feature>
<reference evidence="6" key="2">
    <citation type="submission" date="2022-09" db="EMBL/GenBank/DDBJ databases">
        <authorList>
            <person name="Sun Q."/>
            <person name="Ohkuma M."/>
        </authorList>
    </citation>
    <scope>NUCLEOTIDE SEQUENCE</scope>
    <source>
        <strain evidence="6">JCM 13583</strain>
    </source>
</reference>
<evidence type="ECO:0000256" key="4">
    <source>
        <dbReference type="HAMAP-Rule" id="MF_01214"/>
    </source>
</evidence>
<dbReference type="CDD" id="cd06223">
    <property type="entry name" value="PRTases_typeI"/>
    <property type="match status" value="1"/>
</dbReference>
<comment type="caution">
    <text evidence="6">The sequence shown here is derived from an EMBL/GenBank/DDBJ whole genome shotgun (WGS) entry which is preliminary data.</text>
</comment>
<dbReference type="EMBL" id="BMNY01000001">
    <property type="protein sequence ID" value="GGM68035.1"/>
    <property type="molecule type" value="Genomic_DNA"/>
</dbReference>
<keyword evidence="1 4" id="KW-0805">Transcription regulation</keyword>
<dbReference type="Gene3D" id="3.40.50.2020">
    <property type="match status" value="1"/>
</dbReference>
<sequence>MMKSLEELYKRALELKNKGMSDKEISTELHLSVNTVTWLLSKEFLKEKVVQDVKIGWRSLGVYGGRIAHVAEIMADIIEEESRLSQFEVDSILGITINGIPFATMVSYIMDRELIVYRPHPARKEGLFSSNYAGVRGKNIVVIDDVASTGETLRRTFKDVRDEGGKVVLAVLLASKLPVDEIDGVKIRSILRTRLVGPEG</sequence>
<keyword evidence="7" id="KW-1185">Reference proteome</keyword>
<dbReference type="InterPro" id="IPR029057">
    <property type="entry name" value="PRTase-like"/>
</dbReference>
<dbReference type="Proteomes" id="UP000632195">
    <property type="component" value="Unassembled WGS sequence"/>
</dbReference>
<dbReference type="InterPro" id="IPR000836">
    <property type="entry name" value="PRTase_dom"/>
</dbReference>
<dbReference type="AlphaFoldDB" id="A0AA37BQ21"/>
<comment type="domain">
    <text evidence="4">Contains an N-terminal DNA-binding winged helix-turn-helix domain and a C-terminal regulatory domain (or effector binding domain) resembling phosphoribosyltransferase (PRT) domain.</text>
</comment>
<dbReference type="NCBIfam" id="NF002620">
    <property type="entry name" value="PRK02277.1"/>
    <property type="match status" value="1"/>
</dbReference>
<dbReference type="PANTHER" id="PTHR19278">
    <property type="entry name" value="OROTATE PHOSPHORIBOSYLTRANSFERASE"/>
    <property type="match status" value="1"/>
</dbReference>